<protein>
    <submittedName>
        <fullName evidence="2">Uncharacterized protein</fullName>
    </submittedName>
</protein>
<organism evidence="2">
    <name type="scientific">Tetraselmis sp. GSL018</name>
    <dbReference type="NCBI Taxonomy" id="582737"/>
    <lineage>
        <taxon>Eukaryota</taxon>
        <taxon>Viridiplantae</taxon>
        <taxon>Chlorophyta</taxon>
        <taxon>core chlorophytes</taxon>
        <taxon>Chlorodendrophyceae</taxon>
        <taxon>Chlorodendrales</taxon>
        <taxon>Chlorodendraceae</taxon>
        <taxon>Tetraselmis</taxon>
    </lineage>
</organism>
<sequence>MPLLCELELGVPARVGRASPQGCWQKTRVRRPAGQVLGGLQAGRAPQLLAADHRAAGDAGPSEGWEDERRASQQACVPASGLRQPVGGGGQAAAAAPAGP</sequence>
<evidence type="ECO:0000313" key="2">
    <source>
        <dbReference type="EMBL" id="JAC80865.1"/>
    </source>
</evidence>
<dbReference type="EMBL" id="GBEZ01004345">
    <property type="protein sequence ID" value="JAC80865.1"/>
    <property type="molecule type" value="Transcribed_RNA"/>
</dbReference>
<accession>A0A061SDA9</accession>
<feature type="region of interest" description="Disordered" evidence="1">
    <location>
        <begin position="52"/>
        <end position="100"/>
    </location>
</feature>
<name>A0A061SDA9_9CHLO</name>
<reference evidence="2" key="1">
    <citation type="submission" date="2014-05" db="EMBL/GenBank/DDBJ databases">
        <title>The transcriptome of the halophilic microalga Tetraselmis sp. GSL018 isolated from the Great Salt Lake, Utah.</title>
        <authorList>
            <person name="Jinkerson R.E."/>
            <person name="D'Adamo S."/>
            <person name="Posewitz M.C."/>
        </authorList>
    </citation>
    <scope>NUCLEOTIDE SEQUENCE</scope>
    <source>
        <strain evidence="2">GSL018</strain>
    </source>
</reference>
<proteinExistence type="predicted"/>
<evidence type="ECO:0000256" key="1">
    <source>
        <dbReference type="SAM" id="MobiDB-lite"/>
    </source>
</evidence>
<dbReference type="AlphaFoldDB" id="A0A061SDA9"/>
<gene>
    <name evidence="2" type="ORF">TSPGSL018_9246</name>
</gene>